<dbReference type="Proteomes" id="UP001642484">
    <property type="component" value="Unassembled WGS sequence"/>
</dbReference>
<name>A0ABP0JJE4_9DINO</name>
<keyword evidence="3" id="KW-1185">Reference proteome</keyword>
<comment type="caution">
    <text evidence="2">The sequence shown here is derived from an EMBL/GenBank/DDBJ whole genome shotgun (WGS) entry which is preliminary data.</text>
</comment>
<organism evidence="2 3">
    <name type="scientific">Durusdinium trenchii</name>
    <dbReference type="NCBI Taxonomy" id="1381693"/>
    <lineage>
        <taxon>Eukaryota</taxon>
        <taxon>Sar</taxon>
        <taxon>Alveolata</taxon>
        <taxon>Dinophyceae</taxon>
        <taxon>Suessiales</taxon>
        <taxon>Symbiodiniaceae</taxon>
        <taxon>Durusdinium</taxon>
    </lineage>
</organism>
<evidence type="ECO:0000313" key="2">
    <source>
        <dbReference type="EMBL" id="CAK9014531.1"/>
    </source>
</evidence>
<dbReference type="PANTHER" id="PTHR35609">
    <property type="entry name" value="MACRO DOMAIN-CONTAINING PROTEIN"/>
    <property type="match status" value="1"/>
</dbReference>
<dbReference type="PANTHER" id="PTHR35609:SF1">
    <property type="entry name" value="MACRO DOMAIN-CONTAINING PROTEIN"/>
    <property type="match status" value="1"/>
</dbReference>
<gene>
    <name evidence="2" type="ORF">CCMP2556_LOCUS11736</name>
</gene>
<evidence type="ECO:0000256" key="1">
    <source>
        <dbReference type="SAM" id="MobiDB-lite"/>
    </source>
</evidence>
<sequence>MRHLLQDSVSTGVLEETLGKIKTRPGSVSSKPSPEVFGDLTVDATSYKGMILQKAGAWSLNGEAHKYAFDSSSGWLQVEGEQVGRFICERMQSSPLLFPESFSKLNSGNLPIISSEIMTEIHKEANHGALFVIPSQFNGAEYPYHTDLVFKVEDYKHDNSSGPRAQLAAHPAVAQFLLDNAANAKREGGINALDELLEKVSGFELVNGYLKIQRLKSGQEEALRNLQDHLHTLRPLIMEDILVQGLTPDQRGVAGGRHRVGLVYASAVPVDSYLNRDGDSEYQTKVAELLLVAQYYGALKHAATTAKDSGHGGRRKVFLMPLGTGVFHNSWEIIAKSMAKAVQMLDDDLLASLDICALARQGNPSEELKLQETFYKLNKYMPNEESVEATKRMLRSLLENAAEPGMGWIAHGPMDNFRIRPGKPGKVYQLLGRPRWNGGPPGPCEAFGPPWGAPCGPPFPDGPMPMHPMGPPDGGCRPMWFDGHGPHGPPGPPGPGGPGSLGPDLQGRPWDGPCHGPGPCGACGPGPCGCGPGPVGPMGCGYPDGPGPVYSHPGPGCGPRGPCHGPQGPPMHLGPDGSGWREGPFERGPPGPHFAAPCPGSVPVGPGFGPGRPLGPPLGPQMHPPWPDHPEFQGPPPGAFPRFGPDGQELGLLEPGGPPSMPPAGNRPPMMPHEGLGPMPQPMGPGPVFLPGSIHAPLPGSAAPSMVPSMAPSMVPSMAPSMAPSLRGVPSAGCLPGVSSPRSVISSGPLPVLMQPMQMQVVRHMPSEEPEHEACSPEWAGLDRTPARRAGFPEKAVSEYSTVTPSEEWRQIEEAAAEAAQALRAIAAEAEARVHAEHATSEVLAHQVRQEQALVVLARELQELRGAHQMLGRRKGIQVEVPFAGFCKD</sequence>
<feature type="region of interest" description="Disordered" evidence="1">
    <location>
        <begin position="464"/>
        <end position="510"/>
    </location>
</feature>
<accession>A0ABP0JJE4</accession>
<feature type="compositionally biased region" description="Low complexity" evidence="1">
    <location>
        <begin position="640"/>
        <end position="655"/>
    </location>
</feature>
<reference evidence="2 3" key="1">
    <citation type="submission" date="2024-02" db="EMBL/GenBank/DDBJ databases">
        <authorList>
            <person name="Chen Y."/>
            <person name="Shah S."/>
            <person name="Dougan E. K."/>
            <person name="Thang M."/>
            <person name="Chan C."/>
        </authorList>
    </citation>
    <scope>NUCLEOTIDE SEQUENCE [LARGE SCALE GENOMIC DNA]</scope>
</reference>
<feature type="region of interest" description="Disordered" evidence="1">
    <location>
        <begin position="561"/>
        <end position="671"/>
    </location>
</feature>
<proteinExistence type="predicted"/>
<dbReference type="EMBL" id="CAXAMN010005558">
    <property type="protein sequence ID" value="CAK9014531.1"/>
    <property type="molecule type" value="Genomic_DNA"/>
</dbReference>
<feature type="compositionally biased region" description="Pro residues" evidence="1">
    <location>
        <begin position="487"/>
        <end position="496"/>
    </location>
</feature>
<protein>
    <submittedName>
        <fullName evidence="2">Uncharacterized protein</fullName>
    </submittedName>
</protein>
<evidence type="ECO:0000313" key="3">
    <source>
        <dbReference type="Proteomes" id="UP001642484"/>
    </source>
</evidence>
<feature type="compositionally biased region" description="Pro residues" evidence="1">
    <location>
        <begin position="656"/>
        <end position="671"/>
    </location>
</feature>
<feature type="compositionally biased region" description="Pro residues" evidence="1">
    <location>
        <begin position="613"/>
        <end position="625"/>
    </location>
</feature>